<reference evidence="1" key="1">
    <citation type="submission" date="2020-08" db="EMBL/GenBank/DDBJ databases">
        <title>Genome public.</title>
        <authorList>
            <person name="Liu C."/>
            <person name="Sun Q."/>
        </authorList>
    </citation>
    <scope>NUCLEOTIDE SEQUENCE</scope>
    <source>
        <strain evidence="1">NSJ-40</strain>
    </source>
</reference>
<dbReference type="SUPFAM" id="SSF54593">
    <property type="entry name" value="Glyoxalase/Bleomycin resistance protein/Dihydroxybiphenyl dioxygenase"/>
    <property type="match status" value="1"/>
</dbReference>
<dbReference type="Gene3D" id="3.10.180.10">
    <property type="entry name" value="2,3-Dihydroxybiphenyl 1,2-Dioxygenase, domain 1"/>
    <property type="match status" value="1"/>
</dbReference>
<dbReference type="EMBL" id="JACRSN010000002">
    <property type="protein sequence ID" value="MBC8532769.1"/>
    <property type="molecule type" value="Genomic_DNA"/>
</dbReference>
<dbReference type="RefSeq" id="WP_249317994.1">
    <property type="nucleotide sequence ID" value="NZ_JACRSN010000002.1"/>
</dbReference>
<organism evidence="1 2">
    <name type="scientific">Yeguia hominis</name>
    <dbReference type="NCBI Taxonomy" id="2763662"/>
    <lineage>
        <taxon>Bacteria</taxon>
        <taxon>Bacillati</taxon>
        <taxon>Bacillota</taxon>
        <taxon>Clostridia</taxon>
        <taxon>Eubacteriales</taxon>
        <taxon>Yeguiaceae</taxon>
        <taxon>Yeguia</taxon>
    </lineage>
</organism>
<proteinExistence type="predicted"/>
<dbReference type="InterPro" id="IPR029068">
    <property type="entry name" value="Glyas_Bleomycin-R_OHBP_Dase"/>
</dbReference>
<dbReference type="AlphaFoldDB" id="A0A926D8H2"/>
<comment type="caution">
    <text evidence="1">The sequence shown here is derived from an EMBL/GenBank/DDBJ whole genome shotgun (WGS) entry which is preliminary data.</text>
</comment>
<sequence length="150" mass="16827">MEPKMDGSRVIQIGILSHDVRATAKKWADFLQVPVPEIEVSPGYEKSQAVYRGKPCEGLLYQAFFDFENIQVEIIQPADDTPSIWRECLDRDGEGLHHISFGVKNMAGNLEACEKLGFSVLQKGEYTGGRYAYLDALGSLKIILEFLEND</sequence>
<protein>
    <submittedName>
        <fullName evidence="1">VOC family protein</fullName>
    </submittedName>
</protein>
<keyword evidence="2" id="KW-1185">Reference proteome</keyword>
<evidence type="ECO:0000313" key="1">
    <source>
        <dbReference type="EMBL" id="MBC8532769.1"/>
    </source>
</evidence>
<dbReference type="Proteomes" id="UP000651482">
    <property type="component" value="Unassembled WGS sequence"/>
</dbReference>
<dbReference type="Pfam" id="PF13669">
    <property type="entry name" value="Glyoxalase_4"/>
    <property type="match status" value="1"/>
</dbReference>
<evidence type="ECO:0000313" key="2">
    <source>
        <dbReference type="Proteomes" id="UP000651482"/>
    </source>
</evidence>
<gene>
    <name evidence="1" type="ORF">IAG03_01865</name>
</gene>
<name>A0A926D8H2_9FIRM</name>
<accession>A0A926D8H2</accession>